<dbReference type="PANTHER" id="PTHR43742:SF10">
    <property type="entry name" value="TRIMETHYLAMINE-N-OXIDE REDUCTASE 2"/>
    <property type="match status" value="1"/>
</dbReference>
<feature type="domain" description="Molybdopterin oxidoreductase" evidence="7">
    <location>
        <begin position="59"/>
        <end position="486"/>
    </location>
</feature>
<dbReference type="GO" id="GO:0043546">
    <property type="term" value="F:molybdopterin cofactor binding"/>
    <property type="evidence" value="ECO:0007669"/>
    <property type="project" value="InterPro"/>
</dbReference>
<proteinExistence type="inferred from homology"/>
<dbReference type="Pfam" id="PF00384">
    <property type="entry name" value="Molybdopterin"/>
    <property type="match status" value="1"/>
</dbReference>
<dbReference type="Gene3D" id="3.40.228.10">
    <property type="entry name" value="Dimethylsulfoxide Reductase, domain 2"/>
    <property type="match status" value="1"/>
</dbReference>
<feature type="region of interest" description="Disordered" evidence="6">
    <location>
        <begin position="575"/>
        <end position="605"/>
    </location>
</feature>
<evidence type="ECO:0000259" key="7">
    <source>
        <dbReference type="Pfam" id="PF00384"/>
    </source>
</evidence>
<feature type="compositionally biased region" description="Basic and acidic residues" evidence="6">
    <location>
        <begin position="575"/>
        <end position="586"/>
    </location>
</feature>
<evidence type="ECO:0000313" key="9">
    <source>
        <dbReference type="EMBL" id="SLM10179.1"/>
    </source>
</evidence>
<protein>
    <submittedName>
        <fullName evidence="9">Putative Trimethylamine-N-oxide reductase</fullName>
        <ecNumber evidence="9">1.7.2.3</ecNumber>
    </submittedName>
</protein>
<evidence type="ECO:0000256" key="6">
    <source>
        <dbReference type="SAM" id="MobiDB-lite"/>
    </source>
</evidence>
<dbReference type="GO" id="GO:0030288">
    <property type="term" value="C:outer membrane-bounded periplasmic space"/>
    <property type="evidence" value="ECO:0007669"/>
    <property type="project" value="TreeGrafter"/>
</dbReference>
<evidence type="ECO:0000256" key="3">
    <source>
        <dbReference type="ARBA" id="ARBA00022505"/>
    </source>
</evidence>
<dbReference type="SUPFAM" id="SSF50692">
    <property type="entry name" value="ADC-like"/>
    <property type="match status" value="1"/>
</dbReference>
<dbReference type="GO" id="GO:0009055">
    <property type="term" value="F:electron transfer activity"/>
    <property type="evidence" value="ECO:0007669"/>
    <property type="project" value="TreeGrafter"/>
</dbReference>
<dbReference type="GO" id="GO:0050626">
    <property type="term" value="F:trimethylamine-N-oxide reductase (cytochrome c) activity"/>
    <property type="evidence" value="ECO:0007669"/>
    <property type="project" value="UniProtKB-EC"/>
</dbReference>
<dbReference type="Gene3D" id="3.40.50.740">
    <property type="match status" value="1"/>
</dbReference>
<evidence type="ECO:0000256" key="4">
    <source>
        <dbReference type="ARBA" id="ARBA00022723"/>
    </source>
</evidence>
<keyword evidence="5 9" id="KW-0560">Oxidoreductase</keyword>
<dbReference type="InterPro" id="IPR006656">
    <property type="entry name" value="Mopterin_OxRdtase"/>
</dbReference>
<evidence type="ECO:0000256" key="5">
    <source>
        <dbReference type="ARBA" id="ARBA00023002"/>
    </source>
</evidence>
<name>A0A3P3XGW7_9SPIR</name>
<dbReference type="Pfam" id="PF01568">
    <property type="entry name" value="Molydop_binding"/>
    <property type="match status" value="1"/>
</dbReference>
<dbReference type="InterPro" id="IPR006657">
    <property type="entry name" value="MoPterin_dinucl-bd_dom"/>
</dbReference>
<dbReference type="Gene3D" id="2.40.40.20">
    <property type="match status" value="1"/>
</dbReference>
<dbReference type="InterPro" id="IPR009010">
    <property type="entry name" value="Asp_de-COase-like_dom_sf"/>
</dbReference>
<dbReference type="GO" id="GO:0030151">
    <property type="term" value="F:molybdenum ion binding"/>
    <property type="evidence" value="ECO:0007669"/>
    <property type="project" value="TreeGrafter"/>
</dbReference>
<reference evidence="9" key="1">
    <citation type="submission" date="2017-02" db="EMBL/GenBank/DDBJ databases">
        <authorList>
            <person name="Regsiter A."/>
            <person name="William W."/>
        </authorList>
    </citation>
    <scope>NUCLEOTIDE SEQUENCE</scope>
    <source>
        <strain evidence="9">Bib</strain>
    </source>
</reference>
<gene>
    <name evidence="9" type="ORF">SPIROBIBN47_120013</name>
</gene>
<evidence type="ECO:0000259" key="8">
    <source>
        <dbReference type="Pfam" id="PF01568"/>
    </source>
</evidence>
<dbReference type="GO" id="GO:0009061">
    <property type="term" value="P:anaerobic respiration"/>
    <property type="evidence" value="ECO:0007669"/>
    <property type="project" value="TreeGrafter"/>
</dbReference>
<sequence length="730" mass="79205">MGFLPYFCGKDCGGDACPLLAEVEAGRVVGMHHNPAAGQWIRACGKGMRAHIEHYSPHRITKPLVRRGPRGSGDFVEASWDEALALVARRLSEIRAEGGPGAVMSIASAGSTGALHNTEVLALRFLNAIGGAVHVSGNYSSNAANYALARIFGASVGETGFDPASTAFSNLIVLWGANPLEARLGAELPSRLVEAKKRGSRIVAIDPRYSRSARGLGAEWIPVRPGTDPALGYALLYEIVNSPQYDHEYVAERTEGFDALVRFVLGEIDGIPKSPQWAAPICGIEESMIRRLVHLWWQDQPVMLIPGYSIQRVEYGEEAFRLTVAIQLATKNSGKLGASSGSINNRLPGITIAKMREIPESIPSETVYSAKVPVLRWADAVLNPQQYGLGKIRMLYSAGGNFLNQGANIQKNIEAFEAVDFAVCHELFLTPTARYSDVVLPAADPFEKEDIGIPWAGDYVLYKPKIFEPEGMARSDFQIFSELAERLGAKEIFTGGKNESQWIAYLMAESGIPDIEAFKQSGFYAMPQRLRAGLDAFFADPGSNPLQTKTGKIEFSSPLWTYEMARFWEQRNGAKEDNAAKEDDTAPKGNADPKAPKKGQGELSAGSSFKLLTPKVAEYVHSQRGAFPDSAKKARVHMHPEDLALIGATEGAVLCIRNDYGAVLAVASLDANIRRGTVWLEEGAWAEPENGLDPNGSANMLTSDRGTLESTSCIMHGIEVWIELPPGARS</sequence>
<dbReference type="EC" id="1.7.2.3" evidence="9"/>
<accession>A0A3P3XGW7</accession>
<evidence type="ECO:0000256" key="1">
    <source>
        <dbReference type="ARBA" id="ARBA00001942"/>
    </source>
</evidence>
<dbReference type="SUPFAM" id="SSF53706">
    <property type="entry name" value="Formate dehydrogenase/DMSO reductase, domains 1-3"/>
    <property type="match status" value="1"/>
</dbReference>
<organism evidence="9">
    <name type="scientific">uncultured spirochete</name>
    <dbReference type="NCBI Taxonomy" id="156406"/>
    <lineage>
        <taxon>Bacteria</taxon>
        <taxon>Pseudomonadati</taxon>
        <taxon>Spirochaetota</taxon>
        <taxon>Spirochaetia</taxon>
        <taxon>Spirochaetales</taxon>
        <taxon>environmental samples</taxon>
    </lineage>
</organism>
<comment type="similarity">
    <text evidence="2">Belongs to the prokaryotic molybdopterin-containing oxidoreductase family.</text>
</comment>
<dbReference type="InterPro" id="IPR050612">
    <property type="entry name" value="Prok_Mopterin_Oxidored"/>
</dbReference>
<dbReference type="AlphaFoldDB" id="A0A3P3XGW7"/>
<evidence type="ECO:0000256" key="2">
    <source>
        <dbReference type="ARBA" id="ARBA00010312"/>
    </source>
</evidence>
<dbReference type="EMBL" id="FWDM01000004">
    <property type="protein sequence ID" value="SLM10179.1"/>
    <property type="molecule type" value="Genomic_DNA"/>
</dbReference>
<dbReference type="PANTHER" id="PTHR43742">
    <property type="entry name" value="TRIMETHYLAMINE-N-OXIDE REDUCTASE"/>
    <property type="match status" value="1"/>
</dbReference>
<keyword evidence="3" id="KW-0500">Molybdenum</keyword>
<comment type="cofactor">
    <cofactor evidence="1">
        <name>Mo-bis(molybdopterin guanine dinucleotide)</name>
        <dbReference type="ChEBI" id="CHEBI:60539"/>
    </cofactor>
</comment>
<feature type="domain" description="Molybdopterin dinucleotide-binding" evidence="8">
    <location>
        <begin position="609"/>
        <end position="706"/>
    </location>
</feature>
<keyword evidence="4" id="KW-0479">Metal-binding</keyword>
<dbReference type="Gene3D" id="3.30.2070.10">
    <property type="entry name" value="Formate dehydrogenase/DMSO reductase"/>
    <property type="match status" value="1"/>
</dbReference>